<gene>
    <name evidence="2" type="ORF">OMED0929_LOCUS2013</name>
</gene>
<organism evidence="2">
    <name type="scientific">Ostreococcus mediterraneus</name>
    <dbReference type="NCBI Taxonomy" id="1486918"/>
    <lineage>
        <taxon>Eukaryota</taxon>
        <taxon>Viridiplantae</taxon>
        <taxon>Chlorophyta</taxon>
        <taxon>Mamiellophyceae</taxon>
        <taxon>Mamiellales</taxon>
        <taxon>Bathycoccaceae</taxon>
        <taxon>Ostreococcus</taxon>
    </lineage>
</organism>
<evidence type="ECO:0000313" key="2">
    <source>
        <dbReference type="EMBL" id="CAD8578955.1"/>
    </source>
</evidence>
<dbReference type="EMBL" id="HBEW01002439">
    <property type="protein sequence ID" value="CAD8578955.1"/>
    <property type="molecule type" value="Transcribed_RNA"/>
</dbReference>
<accession>A0A7S0PMH3</accession>
<name>A0A7S0PMH3_9CHLO</name>
<reference evidence="2" key="1">
    <citation type="submission" date="2021-01" db="EMBL/GenBank/DDBJ databases">
        <authorList>
            <person name="Corre E."/>
            <person name="Pelletier E."/>
            <person name="Niang G."/>
            <person name="Scheremetjew M."/>
            <person name="Finn R."/>
            <person name="Kale V."/>
            <person name="Holt S."/>
            <person name="Cochrane G."/>
            <person name="Meng A."/>
            <person name="Brown T."/>
            <person name="Cohen L."/>
        </authorList>
    </citation>
    <scope>NUCLEOTIDE SEQUENCE</scope>
    <source>
        <strain evidence="2">Clade-D-RCC2572</strain>
    </source>
</reference>
<dbReference type="SUPFAM" id="SSF52833">
    <property type="entry name" value="Thioredoxin-like"/>
    <property type="match status" value="1"/>
</dbReference>
<feature type="compositionally biased region" description="Acidic residues" evidence="1">
    <location>
        <begin position="81"/>
        <end position="110"/>
    </location>
</feature>
<feature type="region of interest" description="Disordered" evidence="1">
    <location>
        <begin position="75"/>
        <end position="122"/>
    </location>
</feature>
<dbReference type="AlphaFoldDB" id="A0A7S0PMH3"/>
<dbReference type="InterPro" id="IPR036249">
    <property type="entry name" value="Thioredoxin-like_sf"/>
</dbReference>
<evidence type="ECO:0008006" key="3">
    <source>
        <dbReference type="Google" id="ProtNLM"/>
    </source>
</evidence>
<protein>
    <recommendedName>
        <fullName evidence="3">Thioredoxin domain-containing protein</fullName>
    </recommendedName>
</protein>
<dbReference type="Gene3D" id="3.40.30.10">
    <property type="entry name" value="Glutaredoxin"/>
    <property type="match status" value="1"/>
</dbReference>
<sequence length="264" mass="28272">MALVIVATLAMSHEVRGGIVAKALVKAARQATKASAEREARGERADGWFERAVDWAREKARARLRKDDNAPETVVAFDARSDEDVDEAWDAGEDEEALADRNDDGDDGDGDGGARPRESDGEGLGIRVLYEDTFEDVTAPARMMSCDAGSTDAVDSPARWLIALCARTSQTCRALAPELALLSHDSAFAPEDASGYGVGWIDCTSDASRAWCVERFDVRAVPKIIAILPGGGEIAYDGTFEGAYVHAIRAWALERGEESGSCSS</sequence>
<evidence type="ECO:0000256" key="1">
    <source>
        <dbReference type="SAM" id="MobiDB-lite"/>
    </source>
</evidence>
<proteinExistence type="predicted"/>